<reference evidence="1 2" key="1">
    <citation type="journal article" date="2024" name="Chem. Sci.">
        <title>Discovery of megapolipeptins by genome mining of a Burkholderiales bacteria collection.</title>
        <authorList>
            <person name="Paulo B.S."/>
            <person name="Recchia M.J.J."/>
            <person name="Lee S."/>
            <person name="Fergusson C.H."/>
            <person name="Romanowski S.B."/>
            <person name="Hernandez A."/>
            <person name="Krull N."/>
            <person name="Liu D.Y."/>
            <person name="Cavanagh H."/>
            <person name="Bos A."/>
            <person name="Gray C.A."/>
            <person name="Murphy B.T."/>
            <person name="Linington R.G."/>
            <person name="Eustaquio A.S."/>
        </authorList>
    </citation>
    <scope>NUCLEOTIDE SEQUENCE [LARGE SCALE GENOMIC DNA]</scope>
    <source>
        <strain evidence="1 2">RL18-126-BIB-B</strain>
    </source>
</reference>
<organism evidence="1 2">
    <name type="scientific">Paraburkholderia rhynchosiae</name>
    <dbReference type="NCBI Taxonomy" id="487049"/>
    <lineage>
        <taxon>Bacteria</taxon>
        <taxon>Pseudomonadati</taxon>
        <taxon>Pseudomonadota</taxon>
        <taxon>Betaproteobacteria</taxon>
        <taxon>Burkholderiales</taxon>
        <taxon>Burkholderiaceae</taxon>
        <taxon>Paraburkholderia</taxon>
    </lineage>
</organism>
<dbReference type="EMBL" id="JAQQDW010000035">
    <property type="protein sequence ID" value="MFM0105463.1"/>
    <property type="molecule type" value="Genomic_DNA"/>
</dbReference>
<dbReference type="Proteomes" id="UP001629235">
    <property type="component" value="Unassembled WGS sequence"/>
</dbReference>
<name>A0ACC7NFL8_9BURK</name>
<keyword evidence="2" id="KW-1185">Reference proteome</keyword>
<evidence type="ECO:0000313" key="2">
    <source>
        <dbReference type="Proteomes" id="UP001629235"/>
    </source>
</evidence>
<accession>A0ACC7NFL8</accession>
<gene>
    <name evidence="1" type="ORF">PQR01_18715</name>
</gene>
<protein>
    <submittedName>
        <fullName evidence="1">Uncharacterized protein</fullName>
    </submittedName>
</protein>
<sequence>MQQFRLKDFVNSDGRRMLDDAGRQGIDGVTGLGSSTEVRCGLVLQALVEHAPYLADFQLDDIANWVNQIRGGVPCEKKHARPISG</sequence>
<evidence type="ECO:0000313" key="1">
    <source>
        <dbReference type="EMBL" id="MFM0105463.1"/>
    </source>
</evidence>
<proteinExistence type="predicted"/>
<comment type="caution">
    <text evidence="1">The sequence shown here is derived from an EMBL/GenBank/DDBJ whole genome shotgun (WGS) entry which is preliminary data.</text>
</comment>